<dbReference type="AlphaFoldDB" id="A0A1Y2AS76"/>
<dbReference type="InterPro" id="IPR001849">
    <property type="entry name" value="PH_domain"/>
</dbReference>
<name>A0A1Y2AS76_9TREE</name>
<dbReference type="Proteomes" id="UP000193986">
    <property type="component" value="Unassembled WGS sequence"/>
</dbReference>
<feature type="compositionally biased region" description="Polar residues" evidence="1">
    <location>
        <begin position="213"/>
        <end position="225"/>
    </location>
</feature>
<feature type="compositionally biased region" description="Polar residues" evidence="1">
    <location>
        <begin position="474"/>
        <end position="505"/>
    </location>
</feature>
<dbReference type="Gene3D" id="2.30.29.30">
    <property type="entry name" value="Pleckstrin-homology domain (PH domain)/Phosphotyrosine-binding domain (PTB)"/>
    <property type="match status" value="1"/>
</dbReference>
<gene>
    <name evidence="4" type="ORF">BCR39DRAFT_545188</name>
</gene>
<dbReference type="STRING" id="71784.A0A1Y2AS76"/>
<evidence type="ECO:0000259" key="3">
    <source>
        <dbReference type="PROSITE" id="PS51263"/>
    </source>
</evidence>
<dbReference type="InParanoid" id="A0A1Y2AS76"/>
<feature type="compositionally biased region" description="Basic and acidic residues" evidence="1">
    <location>
        <begin position="619"/>
        <end position="677"/>
    </location>
</feature>
<proteinExistence type="predicted"/>
<evidence type="ECO:0000313" key="5">
    <source>
        <dbReference type="Proteomes" id="UP000193986"/>
    </source>
</evidence>
<dbReference type="InterPro" id="IPR029006">
    <property type="entry name" value="ADF-H/Gelsolin-like_dom_sf"/>
</dbReference>
<feature type="region of interest" description="Disordered" evidence="1">
    <location>
        <begin position="689"/>
        <end position="727"/>
    </location>
</feature>
<reference evidence="4 5" key="1">
    <citation type="submission" date="2016-07" db="EMBL/GenBank/DDBJ databases">
        <title>Pervasive Adenine N6-methylation of Active Genes in Fungi.</title>
        <authorList>
            <consortium name="DOE Joint Genome Institute"/>
            <person name="Mondo S.J."/>
            <person name="Dannebaum R.O."/>
            <person name="Kuo R.C."/>
            <person name="Labutti K."/>
            <person name="Haridas S."/>
            <person name="Kuo A."/>
            <person name="Salamov A."/>
            <person name="Ahrendt S.R."/>
            <person name="Lipzen A."/>
            <person name="Sullivan W."/>
            <person name="Andreopoulos W.B."/>
            <person name="Clum A."/>
            <person name="Lindquist E."/>
            <person name="Daum C."/>
            <person name="Ramamoorthy G.K."/>
            <person name="Gryganskyi A."/>
            <person name="Culley D."/>
            <person name="Magnuson J.K."/>
            <person name="James T.Y."/>
            <person name="O'Malley M.A."/>
            <person name="Stajich J.E."/>
            <person name="Spatafora J.W."/>
            <person name="Visel A."/>
            <person name="Grigoriev I.V."/>
        </authorList>
    </citation>
    <scope>NUCLEOTIDE SEQUENCE [LARGE SCALE GENOMIC DNA]</scope>
    <source>
        <strain evidence="4 5">68-887.2</strain>
    </source>
</reference>
<dbReference type="InterPro" id="IPR052293">
    <property type="entry name" value="SRRP"/>
</dbReference>
<feature type="compositionally biased region" description="Polar residues" evidence="1">
    <location>
        <begin position="382"/>
        <end position="393"/>
    </location>
</feature>
<dbReference type="SUPFAM" id="SSF50729">
    <property type="entry name" value="PH domain-like"/>
    <property type="match status" value="1"/>
</dbReference>
<dbReference type="OrthoDB" id="2123378at2759"/>
<dbReference type="PANTHER" id="PTHR12239">
    <property type="entry name" value="PROTEIN CBG20215-RELATED"/>
    <property type="match status" value="1"/>
</dbReference>
<dbReference type="InterPro" id="IPR011993">
    <property type="entry name" value="PH-like_dom_sf"/>
</dbReference>
<protein>
    <recommendedName>
        <fullName evidence="6">ADF-H domain-containing protein</fullName>
    </recommendedName>
</protein>
<dbReference type="SUPFAM" id="SSF55753">
    <property type="entry name" value="Actin depolymerizing proteins"/>
    <property type="match status" value="1"/>
</dbReference>
<feature type="compositionally biased region" description="Polar residues" evidence="1">
    <location>
        <begin position="287"/>
        <end position="297"/>
    </location>
</feature>
<dbReference type="GO" id="GO:0003779">
    <property type="term" value="F:actin binding"/>
    <property type="evidence" value="ECO:0007669"/>
    <property type="project" value="InterPro"/>
</dbReference>
<feature type="compositionally biased region" description="Basic and acidic residues" evidence="1">
    <location>
        <begin position="556"/>
        <end position="568"/>
    </location>
</feature>
<dbReference type="PROSITE" id="PS51263">
    <property type="entry name" value="ADF_H"/>
    <property type="match status" value="1"/>
</dbReference>
<dbReference type="Pfam" id="PF00169">
    <property type="entry name" value="PH"/>
    <property type="match status" value="1"/>
</dbReference>
<evidence type="ECO:0000259" key="2">
    <source>
        <dbReference type="PROSITE" id="PS50003"/>
    </source>
</evidence>
<evidence type="ECO:0000313" key="4">
    <source>
        <dbReference type="EMBL" id="ORY25057.1"/>
    </source>
</evidence>
<dbReference type="PANTHER" id="PTHR12239:SF41">
    <property type="entry name" value="MEMBRANE ASSOCIATED PROTEIN, PUTATIVE-RELATED"/>
    <property type="match status" value="1"/>
</dbReference>
<feature type="region of interest" description="Disordered" evidence="1">
    <location>
        <begin position="529"/>
        <end position="677"/>
    </location>
</feature>
<organism evidence="4 5">
    <name type="scientific">Naematelia encephala</name>
    <dbReference type="NCBI Taxonomy" id="71784"/>
    <lineage>
        <taxon>Eukaryota</taxon>
        <taxon>Fungi</taxon>
        <taxon>Dikarya</taxon>
        <taxon>Basidiomycota</taxon>
        <taxon>Agaricomycotina</taxon>
        <taxon>Tremellomycetes</taxon>
        <taxon>Tremellales</taxon>
        <taxon>Naemateliaceae</taxon>
        <taxon>Naematelia</taxon>
    </lineage>
</organism>
<feature type="domain" description="ADF-H" evidence="3">
    <location>
        <begin position="2"/>
        <end position="130"/>
    </location>
</feature>
<feature type="compositionally biased region" description="Low complexity" evidence="1">
    <location>
        <begin position="306"/>
        <end position="317"/>
    </location>
</feature>
<feature type="domain" description="PH" evidence="2">
    <location>
        <begin position="794"/>
        <end position="894"/>
    </location>
</feature>
<dbReference type="SMART" id="SM00233">
    <property type="entry name" value="PH"/>
    <property type="match status" value="1"/>
</dbReference>
<evidence type="ECO:0000256" key="1">
    <source>
        <dbReference type="SAM" id="MobiDB-lite"/>
    </source>
</evidence>
<comment type="caution">
    <text evidence="4">The sequence shown here is derived from an EMBL/GenBank/DDBJ whole genome shotgun (WGS) entry which is preliminary data.</text>
</comment>
<accession>A0A1Y2AS76</accession>
<dbReference type="EMBL" id="MCFC01000061">
    <property type="protein sequence ID" value="ORY25057.1"/>
    <property type="molecule type" value="Genomic_DNA"/>
</dbReference>
<dbReference type="InterPro" id="IPR002108">
    <property type="entry name" value="ADF-H"/>
</dbReference>
<keyword evidence="5" id="KW-1185">Reference proteome</keyword>
<dbReference type="Gene3D" id="3.40.20.10">
    <property type="entry name" value="Severin"/>
    <property type="match status" value="1"/>
</dbReference>
<evidence type="ECO:0008006" key="6">
    <source>
        <dbReference type="Google" id="ProtNLM"/>
    </source>
</evidence>
<dbReference type="PROSITE" id="PS50003">
    <property type="entry name" value="PH_DOMAIN"/>
    <property type="match status" value="1"/>
</dbReference>
<feature type="region of interest" description="Disordered" evidence="1">
    <location>
        <begin position="156"/>
        <end position="506"/>
    </location>
</feature>
<sequence>MSVDLKDASIQAVREAIESKSNPTSWFLLHYPDPSSHSLLKLYASGPDPVLESFRTHLESSSEQVLFGYGAIESKGLVLVYLTESVGGVRRARAIVHSRAVASLFPDYSALVTISTPSDLTDTFVREKLGLNRPSRNPTHDYVTKGHQWEDHYGQEPIRRYPNGFSNEPAVSAEQAERSNEVSTPASASPAFDSPDQTTFTEPPVLQHAPALGSSQPSQEVQVPPSSHAAVVSTDSPTGIRKLPRPPTSAAPVLGAPLTGPPSHSPPADTTPVAPRTTFPTADPPSYQEQTPSSSLPSVPEDSTDPAQQPSATQSSSLNSTPIHLQQAHVHMSNSRAISSADLFPEPRARKPSFTSRISGALKSSPHSPKQPASPPIIGRTGSPNSPGTSRFKGSSLFGSFGRGKRESAGTPPHSPQIDDFGREDADSPPPPPPPKDEVRHPMVTDGAGLLGGEISAEINRGFVPPRDRVPYNPLSTSASTSGQTSLRPVVSHQDTAQGSLSPSPSARMVLAEAAQRRVAEENEVMEAFRRDQRFSNGQTSETRGADGAGEDDDDVRLAYDVSDHETEPLSASDVVPPKRNSATMPGGLSVFSTPAVESGQDVVGLGAPPLSQSSLHNGSDENARQREAIDSRARDLALEQEAREEARADQLRIEEDERNRIETERLASARAEEDARIRRYAEEAERLRIEREAQHLEEKTRRKAEEEERERRRLEEEQERQRQEDERIRLAEEDRERERLKAEEQARIEVEERGKEAERQRALAEERQRLEEAKRVRKESLRSALARGKAEGSVMLSGHVTAQTERSMIWRRRYFQLFPGEMRLFKAELDEKPIQIIHLGAASSVSQTYEESQIQGSFKVVSSGPNGEEEFFLFTDSPEDKDAVLEGLAMAKL</sequence>